<dbReference type="Gene3D" id="1.10.260.50">
    <property type="match status" value="1"/>
</dbReference>
<evidence type="ECO:0000256" key="7">
    <source>
        <dbReference type="ARBA" id="ARBA00023014"/>
    </source>
</evidence>
<evidence type="ECO:0000256" key="3">
    <source>
        <dbReference type="ARBA" id="ARBA00022679"/>
    </source>
</evidence>
<dbReference type="GO" id="GO:0046872">
    <property type="term" value="F:metal ion binding"/>
    <property type="evidence" value="ECO:0007669"/>
    <property type="project" value="UniProtKB-KW"/>
</dbReference>
<keyword evidence="4" id="KW-0479">Metal-binding</keyword>
<dbReference type="InterPro" id="IPR015424">
    <property type="entry name" value="PyrdxlP-dep_Trfase"/>
</dbReference>
<dbReference type="PIRSF" id="PIRSF005572">
    <property type="entry name" value="NifS"/>
    <property type="match status" value="1"/>
</dbReference>
<comment type="similarity">
    <text evidence="2">Belongs to the class-V pyridoxal-phosphate-dependent aminotransferase family. NifS/IscS subfamily.</text>
</comment>
<feature type="domain" description="Aminotransferase class V" evidence="9">
    <location>
        <begin position="10"/>
        <end position="386"/>
    </location>
</feature>
<dbReference type="EMBL" id="MFZG01000028">
    <property type="protein sequence ID" value="OGK16019.1"/>
    <property type="molecule type" value="Genomic_DNA"/>
</dbReference>
<gene>
    <name evidence="10" type="ORF">A2774_01630</name>
</gene>
<dbReference type="InterPro" id="IPR015421">
    <property type="entry name" value="PyrdxlP-dep_Trfase_major"/>
</dbReference>
<dbReference type="PANTHER" id="PTHR11601">
    <property type="entry name" value="CYSTEINE DESULFURYLASE FAMILY MEMBER"/>
    <property type="match status" value="1"/>
</dbReference>
<keyword evidence="3" id="KW-0808">Transferase</keyword>
<evidence type="ECO:0000313" key="11">
    <source>
        <dbReference type="Proteomes" id="UP000177208"/>
    </source>
</evidence>
<keyword evidence="6" id="KW-0408">Iron</keyword>
<dbReference type="PANTHER" id="PTHR11601:SF34">
    <property type="entry name" value="CYSTEINE DESULFURASE"/>
    <property type="match status" value="1"/>
</dbReference>
<evidence type="ECO:0000313" key="10">
    <source>
        <dbReference type="EMBL" id="OGK16019.1"/>
    </source>
</evidence>
<proteinExistence type="inferred from homology"/>
<sequence length="397" mass="44228">MDSSRKVRRVYLDHASATPVGPRVKKAMEPFWSRDFGNPSAIYKEGVSAKKAIENARKDIAKILKCRANEIIFTNGATESLNFAIRGTILSWDKHKRKHPEIITSAIEHEAVLGACRALEKYGMKVHYVMPDENGVVRVSEVKKLLNKNTVLVSIMYANNEIGTIQPIKEIGRAIKLFKLKTKNSKLITNNYPLFHTDAVQATNYLNLDINSLGVQLLTLNSAKVYGPKGIGILYIKNGIELEPIIYGGGQEKGLRAGTENVPLIVGLAKSLNIAQRMKEKESKRLTVLRDYFTKKLLEIKGVELNGDKSNRLPNNVNISIDGIDNEFFVIQLDDTGIACSTRSACNTDNEKGSHVIISLGKSEKKAKESLRFTLGRSTTKKEIDYTLKTIKKLLSK</sequence>
<protein>
    <recommendedName>
        <fullName evidence="9">Aminotransferase class V domain-containing protein</fullName>
    </recommendedName>
</protein>
<dbReference type="InterPro" id="IPR000192">
    <property type="entry name" value="Aminotrans_V_dom"/>
</dbReference>
<keyword evidence="7" id="KW-0411">Iron-sulfur</keyword>
<evidence type="ECO:0000256" key="1">
    <source>
        <dbReference type="ARBA" id="ARBA00001933"/>
    </source>
</evidence>
<dbReference type="AlphaFoldDB" id="A0A1F7GAU6"/>
<reference evidence="10 11" key="1">
    <citation type="journal article" date="2016" name="Nat. Commun.">
        <title>Thousands of microbial genomes shed light on interconnected biogeochemical processes in an aquifer system.</title>
        <authorList>
            <person name="Anantharaman K."/>
            <person name="Brown C.T."/>
            <person name="Hug L.A."/>
            <person name="Sharon I."/>
            <person name="Castelle C.J."/>
            <person name="Probst A.J."/>
            <person name="Thomas B.C."/>
            <person name="Singh A."/>
            <person name="Wilkins M.J."/>
            <person name="Karaoz U."/>
            <person name="Brodie E.L."/>
            <person name="Williams K.H."/>
            <person name="Hubbard S.S."/>
            <person name="Banfield J.F."/>
        </authorList>
    </citation>
    <scope>NUCLEOTIDE SEQUENCE [LARGE SCALE GENOMIC DNA]</scope>
</reference>
<evidence type="ECO:0000256" key="4">
    <source>
        <dbReference type="ARBA" id="ARBA00022723"/>
    </source>
</evidence>
<evidence type="ECO:0000256" key="2">
    <source>
        <dbReference type="ARBA" id="ARBA00006490"/>
    </source>
</evidence>
<name>A0A1F7GAU6_9BACT</name>
<organism evidence="10 11">
    <name type="scientific">Candidatus Roizmanbacteria bacterium RIFCSPHIGHO2_01_FULL_39_12c</name>
    <dbReference type="NCBI Taxonomy" id="1802031"/>
    <lineage>
        <taxon>Bacteria</taxon>
        <taxon>Candidatus Roizmaniibacteriota</taxon>
    </lineage>
</organism>
<dbReference type="GO" id="GO:0031071">
    <property type="term" value="F:cysteine desulfurase activity"/>
    <property type="evidence" value="ECO:0007669"/>
    <property type="project" value="UniProtKB-EC"/>
</dbReference>
<comment type="cofactor">
    <cofactor evidence="1">
        <name>pyridoxal 5'-phosphate</name>
        <dbReference type="ChEBI" id="CHEBI:597326"/>
    </cofactor>
</comment>
<dbReference type="Gene3D" id="3.40.640.10">
    <property type="entry name" value="Type I PLP-dependent aspartate aminotransferase-like (Major domain)"/>
    <property type="match status" value="1"/>
</dbReference>
<accession>A0A1F7GAU6</accession>
<dbReference type="InterPro" id="IPR015422">
    <property type="entry name" value="PyrdxlP-dep_Trfase_small"/>
</dbReference>
<comment type="caution">
    <text evidence="10">The sequence shown here is derived from an EMBL/GenBank/DDBJ whole genome shotgun (WGS) entry which is preliminary data.</text>
</comment>
<dbReference type="InterPro" id="IPR016454">
    <property type="entry name" value="Cysteine_dSase"/>
</dbReference>
<evidence type="ECO:0000256" key="8">
    <source>
        <dbReference type="ARBA" id="ARBA00050776"/>
    </source>
</evidence>
<dbReference type="GO" id="GO:0051536">
    <property type="term" value="F:iron-sulfur cluster binding"/>
    <property type="evidence" value="ECO:0007669"/>
    <property type="project" value="UniProtKB-KW"/>
</dbReference>
<comment type="catalytic activity">
    <reaction evidence="8">
        <text>(sulfur carrier)-H + L-cysteine = (sulfur carrier)-SH + L-alanine</text>
        <dbReference type="Rhea" id="RHEA:43892"/>
        <dbReference type="Rhea" id="RHEA-COMP:14737"/>
        <dbReference type="Rhea" id="RHEA-COMP:14739"/>
        <dbReference type="ChEBI" id="CHEBI:29917"/>
        <dbReference type="ChEBI" id="CHEBI:35235"/>
        <dbReference type="ChEBI" id="CHEBI:57972"/>
        <dbReference type="ChEBI" id="CHEBI:64428"/>
        <dbReference type="EC" id="2.8.1.7"/>
    </reaction>
</comment>
<evidence type="ECO:0000256" key="5">
    <source>
        <dbReference type="ARBA" id="ARBA00022898"/>
    </source>
</evidence>
<dbReference type="SUPFAM" id="SSF53383">
    <property type="entry name" value="PLP-dependent transferases"/>
    <property type="match status" value="1"/>
</dbReference>
<keyword evidence="5" id="KW-0663">Pyridoxal phosphate</keyword>
<dbReference type="Pfam" id="PF00266">
    <property type="entry name" value="Aminotran_5"/>
    <property type="match status" value="1"/>
</dbReference>
<evidence type="ECO:0000259" key="9">
    <source>
        <dbReference type="Pfam" id="PF00266"/>
    </source>
</evidence>
<evidence type="ECO:0000256" key="6">
    <source>
        <dbReference type="ARBA" id="ARBA00023004"/>
    </source>
</evidence>
<dbReference type="Gene3D" id="3.90.1150.10">
    <property type="entry name" value="Aspartate Aminotransferase, domain 1"/>
    <property type="match status" value="1"/>
</dbReference>
<dbReference type="Proteomes" id="UP000177208">
    <property type="component" value="Unassembled WGS sequence"/>
</dbReference>